<evidence type="ECO:0000256" key="2">
    <source>
        <dbReference type="ARBA" id="ARBA00022692"/>
    </source>
</evidence>
<dbReference type="Pfam" id="PF04191">
    <property type="entry name" value="PEMT"/>
    <property type="match status" value="1"/>
</dbReference>
<proteinExistence type="predicted"/>
<name>A0A645ENG9_9ZZZZ</name>
<evidence type="ECO:0000256" key="4">
    <source>
        <dbReference type="ARBA" id="ARBA00023136"/>
    </source>
</evidence>
<evidence type="ECO:0000313" key="6">
    <source>
        <dbReference type="EMBL" id="MPN02194.1"/>
    </source>
</evidence>
<comment type="subcellular location">
    <subcellularLocation>
        <location evidence="1">Endomembrane system</location>
        <topology evidence="1">Multi-pass membrane protein</topology>
    </subcellularLocation>
</comment>
<keyword evidence="3 5" id="KW-1133">Transmembrane helix</keyword>
<gene>
    <name evidence="6" type="ORF">SDC9_149408</name>
</gene>
<evidence type="ECO:0008006" key="7">
    <source>
        <dbReference type="Google" id="ProtNLM"/>
    </source>
</evidence>
<evidence type="ECO:0000256" key="1">
    <source>
        <dbReference type="ARBA" id="ARBA00004127"/>
    </source>
</evidence>
<feature type="transmembrane region" description="Helical" evidence="5">
    <location>
        <begin position="104"/>
        <end position="125"/>
    </location>
</feature>
<dbReference type="GO" id="GO:0012505">
    <property type="term" value="C:endomembrane system"/>
    <property type="evidence" value="ECO:0007669"/>
    <property type="project" value="UniProtKB-SubCell"/>
</dbReference>
<evidence type="ECO:0000256" key="3">
    <source>
        <dbReference type="ARBA" id="ARBA00022989"/>
    </source>
</evidence>
<dbReference type="AlphaFoldDB" id="A0A645ENG9"/>
<comment type="caution">
    <text evidence="6">The sequence shown here is derived from an EMBL/GenBank/DDBJ whole genome shotgun (WGS) entry which is preliminary data.</text>
</comment>
<reference evidence="6" key="1">
    <citation type="submission" date="2019-08" db="EMBL/GenBank/DDBJ databases">
        <authorList>
            <person name="Kucharzyk K."/>
            <person name="Murdoch R.W."/>
            <person name="Higgins S."/>
            <person name="Loffler F."/>
        </authorList>
    </citation>
    <scope>NUCLEOTIDE SEQUENCE</scope>
</reference>
<dbReference type="EMBL" id="VSSQ01048146">
    <property type="protein sequence ID" value="MPN02194.1"/>
    <property type="molecule type" value="Genomic_DNA"/>
</dbReference>
<accession>A0A645ENG9</accession>
<dbReference type="InterPro" id="IPR007318">
    <property type="entry name" value="Phopholipid_MeTrfase"/>
</dbReference>
<protein>
    <recommendedName>
        <fullName evidence="7">Steroid 5-alpha reductase C-terminal domain-containing protein</fullName>
    </recommendedName>
</protein>
<organism evidence="6">
    <name type="scientific">bioreactor metagenome</name>
    <dbReference type="NCBI Taxonomy" id="1076179"/>
    <lineage>
        <taxon>unclassified sequences</taxon>
        <taxon>metagenomes</taxon>
        <taxon>ecological metagenomes</taxon>
    </lineage>
</organism>
<evidence type="ECO:0000256" key="5">
    <source>
        <dbReference type="SAM" id="Phobius"/>
    </source>
</evidence>
<keyword evidence="2 5" id="KW-0812">Transmembrane</keyword>
<dbReference type="Gene3D" id="1.20.120.1630">
    <property type="match status" value="1"/>
</dbReference>
<sequence length="192" mass="21460">MSKKMTAVNKIRAAAFKLRGGLWTALFLGVFFLAEPVPAGSITAGLFLVALGQGVRFWAAGCITRYRGEHVGAERLVTWGPYALARNPLYIGNGLIGAGWGLLAGWKALLLFAAAFFIIYGLLIIPWEESFLRGKFGRDYEHYMERTGRYFPKRWNPEDLDGPFDLSILWKSERHSVFVTLAGTVLLLFRAL</sequence>
<keyword evidence="4 5" id="KW-0472">Membrane</keyword>